<name>A0A8W7PH94_ANOCL</name>
<feature type="compositionally biased region" description="Basic residues" evidence="1">
    <location>
        <begin position="12"/>
        <end position="26"/>
    </location>
</feature>
<evidence type="ECO:0000313" key="2">
    <source>
        <dbReference type="EnsemblMetazoa" id="ACOM031121-PA.1"/>
    </source>
</evidence>
<dbReference type="AlphaFoldDB" id="A0A8W7PH94"/>
<feature type="compositionally biased region" description="Basic residues" evidence="1">
    <location>
        <begin position="204"/>
        <end position="218"/>
    </location>
</feature>
<feature type="compositionally biased region" description="Basic and acidic residues" evidence="1">
    <location>
        <begin position="51"/>
        <end position="62"/>
    </location>
</feature>
<organism evidence="2">
    <name type="scientific">Anopheles coluzzii</name>
    <name type="common">African malaria mosquito</name>
    <dbReference type="NCBI Taxonomy" id="1518534"/>
    <lineage>
        <taxon>Eukaryota</taxon>
        <taxon>Metazoa</taxon>
        <taxon>Ecdysozoa</taxon>
        <taxon>Arthropoda</taxon>
        <taxon>Hexapoda</taxon>
        <taxon>Insecta</taxon>
        <taxon>Pterygota</taxon>
        <taxon>Neoptera</taxon>
        <taxon>Endopterygota</taxon>
        <taxon>Diptera</taxon>
        <taxon>Nematocera</taxon>
        <taxon>Culicoidea</taxon>
        <taxon>Culicidae</taxon>
        <taxon>Anophelinae</taxon>
        <taxon>Anopheles</taxon>
    </lineage>
</organism>
<sequence length="384" mass="41849">LFDSCRGGKLSSNKHQHEHGGRRARRNCQLPAGGQAVPGALAAESDGGRALLRDRQLGRAGEHGPAVESGARPADRRGRHRRAARAAADRQVWRDGRHRRAGVSRRQASGGGHLGRNAERAGSEPRVAAVVRLHPHVQPARSAHERRGAVGLYRRVRLRPVPGDRGRGRHREHGGGRCGQGDPDDPRPGRWRGPVRLLHLPGSGHRRPAVRRDRLLRHAGREQQAGVQRRDVRRGGPGPEQADLHQPLSQEQAGGGNRAREWHDHPVGHPEAVRCVGAVRRPHHPRHGHPVREGGAGPDGQRGHGRARHAVDAQQLLIPGGVLHPEPAVPPEGVQADQRDRHERAAHDLRGRRGNALPVGHDGVNPASIPFCFIPRFTCPPIFS</sequence>
<feature type="region of interest" description="Disordered" evidence="1">
    <location>
        <begin position="281"/>
        <end position="306"/>
    </location>
</feature>
<dbReference type="EnsemblMetazoa" id="ACOM031121-RA">
    <property type="protein sequence ID" value="ACOM031121-PA.1"/>
    <property type="gene ID" value="ACOM031121"/>
</dbReference>
<dbReference type="Proteomes" id="UP000075882">
    <property type="component" value="Unassembled WGS sequence"/>
</dbReference>
<evidence type="ECO:0000256" key="1">
    <source>
        <dbReference type="SAM" id="MobiDB-lite"/>
    </source>
</evidence>
<reference evidence="2" key="1">
    <citation type="submission" date="2022-08" db="UniProtKB">
        <authorList>
            <consortium name="EnsemblMetazoa"/>
        </authorList>
    </citation>
    <scope>IDENTIFICATION</scope>
</reference>
<feature type="region of interest" description="Disordered" evidence="1">
    <location>
        <begin position="157"/>
        <end position="265"/>
    </location>
</feature>
<protein>
    <submittedName>
        <fullName evidence="2">Uncharacterized protein</fullName>
    </submittedName>
</protein>
<accession>A0A8W7PH94</accession>
<feature type="region of interest" description="Disordered" evidence="1">
    <location>
        <begin position="1"/>
        <end position="123"/>
    </location>
</feature>
<proteinExistence type="predicted"/>